<sequence length="62" mass="6845">MKRGGLCCLLKGRLLGASPNVMSHQAANREYSLALLLLFLCSICFHTVLAPDIGVQLFWLQI</sequence>
<keyword evidence="1" id="KW-1133">Transmembrane helix</keyword>
<evidence type="ECO:0000313" key="2">
    <source>
        <dbReference type="EMBL" id="ORX66563.1"/>
    </source>
</evidence>
<gene>
    <name evidence="2" type="ORF">DL89DRAFT_270105</name>
</gene>
<dbReference type="GeneID" id="63805209"/>
<protein>
    <submittedName>
        <fullName evidence="2">Uncharacterized protein</fullName>
    </submittedName>
</protein>
<name>A0A1Y1VZ79_9FUNG</name>
<dbReference type="RefSeq" id="XP_040740551.1">
    <property type="nucleotide sequence ID" value="XM_040888561.1"/>
</dbReference>
<comment type="caution">
    <text evidence="2">The sequence shown here is derived from an EMBL/GenBank/DDBJ whole genome shotgun (WGS) entry which is preliminary data.</text>
</comment>
<feature type="transmembrane region" description="Helical" evidence="1">
    <location>
        <begin position="33"/>
        <end position="60"/>
    </location>
</feature>
<dbReference type="AlphaFoldDB" id="A0A1Y1VZ79"/>
<evidence type="ECO:0000256" key="1">
    <source>
        <dbReference type="SAM" id="Phobius"/>
    </source>
</evidence>
<keyword evidence="1" id="KW-0472">Membrane</keyword>
<reference evidence="2 3" key="1">
    <citation type="submission" date="2016-07" db="EMBL/GenBank/DDBJ databases">
        <title>Pervasive Adenine N6-methylation of Active Genes in Fungi.</title>
        <authorList>
            <consortium name="DOE Joint Genome Institute"/>
            <person name="Mondo S.J."/>
            <person name="Dannebaum R.O."/>
            <person name="Kuo R.C."/>
            <person name="Labutti K."/>
            <person name="Haridas S."/>
            <person name="Kuo A."/>
            <person name="Salamov A."/>
            <person name="Ahrendt S.R."/>
            <person name="Lipzen A."/>
            <person name="Sullivan W."/>
            <person name="Andreopoulos W.B."/>
            <person name="Clum A."/>
            <person name="Lindquist E."/>
            <person name="Daum C."/>
            <person name="Ramamoorthy G.K."/>
            <person name="Gryganskyi A."/>
            <person name="Culley D."/>
            <person name="Magnuson J.K."/>
            <person name="James T.Y."/>
            <person name="O'Malley M.A."/>
            <person name="Stajich J.E."/>
            <person name="Spatafora J.W."/>
            <person name="Visel A."/>
            <person name="Grigoriev I.V."/>
        </authorList>
    </citation>
    <scope>NUCLEOTIDE SEQUENCE [LARGE SCALE GENOMIC DNA]</scope>
    <source>
        <strain evidence="2 3">ATCC 12442</strain>
    </source>
</reference>
<proteinExistence type="predicted"/>
<dbReference type="Proteomes" id="UP000193922">
    <property type="component" value="Unassembled WGS sequence"/>
</dbReference>
<keyword evidence="1" id="KW-0812">Transmembrane</keyword>
<dbReference type="EMBL" id="MCFD01000015">
    <property type="protein sequence ID" value="ORX66563.1"/>
    <property type="molecule type" value="Genomic_DNA"/>
</dbReference>
<organism evidence="2 3">
    <name type="scientific">Linderina pennispora</name>
    <dbReference type="NCBI Taxonomy" id="61395"/>
    <lineage>
        <taxon>Eukaryota</taxon>
        <taxon>Fungi</taxon>
        <taxon>Fungi incertae sedis</taxon>
        <taxon>Zoopagomycota</taxon>
        <taxon>Kickxellomycotina</taxon>
        <taxon>Kickxellomycetes</taxon>
        <taxon>Kickxellales</taxon>
        <taxon>Kickxellaceae</taxon>
        <taxon>Linderina</taxon>
    </lineage>
</organism>
<dbReference type="OrthoDB" id="5597868at2759"/>
<evidence type="ECO:0000313" key="3">
    <source>
        <dbReference type="Proteomes" id="UP000193922"/>
    </source>
</evidence>
<feature type="non-terminal residue" evidence="2">
    <location>
        <position position="62"/>
    </location>
</feature>
<keyword evidence="3" id="KW-1185">Reference proteome</keyword>
<accession>A0A1Y1VZ79</accession>